<dbReference type="Gene3D" id="2.40.50.40">
    <property type="match status" value="1"/>
</dbReference>
<dbReference type="PROSITE" id="PS50013">
    <property type="entry name" value="CHROMO_2"/>
    <property type="match status" value="1"/>
</dbReference>
<feature type="region of interest" description="Disordered" evidence="4">
    <location>
        <begin position="101"/>
        <end position="124"/>
    </location>
</feature>
<dbReference type="GO" id="GO:0005694">
    <property type="term" value="C:chromosome"/>
    <property type="evidence" value="ECO:0007669"/>
    <property type="project" value="UniProtKB-ARBA"/>
</dbReference>
<comment type="subcellular location">
    <subcellularLocation>
        <location evidence="1">Nucleus</location>
    </subcellularLocation>
</comment>
<dbReference type="InterPro" id="IPR051219">
    <property type="entry name" value="Heterochromatin_chromo-domain"/>
</dbReference>
<feature type="region of interest" description="Disordered" evidence="4">
    <location>
        <begin position="24"/>
        <end position="47"/>
    </location>
</feature>
<dbReference type="AlphaFoldDB" id="R9QZE5"/>
<gene>
    <name evidence="6" type="primary">HP6</name>
</gene>
<keyword evidence="3" id="KW-0539">Nucleus</keyword>
<dbReference type="PANTHER" id="PTHR22812">
    <property type="entry name" value="CHROMOBOX PROTEIN"/>
    <property type="match status" value="1"/>
</dbReference>
<evidence type="ECO:0000256" key="3">
    <source>
        <dbReference type="ARBA" id="ARBA00023242"/>
    </source>
</evidence>
<organism evidence="6">
    <name type="scientific">Drosophila mimetica</name>
    <dbReference type="NCBI Taxonomy" id="30038"/>
    <lineage>
        <taxon>Eukaryota</taxon>
        <taxon>Metazoa</taxon>
        <taxon>Ecdysozoa</taxon>
        <taxon>Arthropoda</taxon>
        <taxon>Hexapoda</taxon>
        <taxon>Insecta</taxon>
        <taxon>Pterygota</taxon>
        <taxon>Neoptera</taxon>
        <taxon>Endopterygota</taxon>
        <taxon>Diptera</taxon>
        <taxon>Brachycera</taxon>
        <taxon>Muscomorpha</taxon>
        <taxon>Ephydroidea</taxon>
        <taxon>Drosophilidae</taxon>
        <taxon>Drosophila</taxon>
        <taxon>Sophophora</taxon>
    </lineage>
</organism>
<protein>
    <submittedName>
        <fullName evidence="6">Umbrea</fullName>
    </submittedName>
</protein>
<dbReference type="GO" id="GO:0005634">
    <property type="term" value="C:nucleus"/>
    <property type="evidence" value="ECO:0007669"/>
    <property type="project" value="UniProtKB-SubCell"/>
</dbReference>
<feature type="domain" description="Chromo" evidence="5">
    <location>
        <begin position="44"/>
        <end position="102"/>
    </location>
</feature>
<evidence type="ECO:0000256" key="2">
    <source>
        <dbReference type="ARBA" id="ARBA00022737"/>
    </source>
</evidence>
<dbReference type="FunFam" id="2.40.50.40:FF:000031">
    <property type="entry name" value="Heterochromatin protein 1"/>
    <property type="match status" value="1"/>
</dbReference>
<proteinExistence type="predicted"/>
<dbReference type="InterPro" id="IPR000953">
    <property type="entry name" value="Chromo/chromo_shadow_dom"/>
</dbReference>
<dbReference type="SMART" id="SM00300">
    <property type="entry name" value="ChSh"/>
    <property type="match status" value="1"/>
</dbReference>
<name>R9QZE5_9MUSC</name>
<evidence type="ECO:0000313" key="6">
    <source>
        <dbReference type="EMBL" id="AGG11728.1"/>
    </source>
</evidence>
<dbReference type="InterPro" id="IPR016197">
    <property type="entry name" value="Chromo-like_dom_sf"/>
</dbReference>
<dbReference type="CDD" id="cd00034">
    <property type="entry name" value="CSD"/>
    <property type="match status" value="1"/>
</dbReference>
<dbReference type="Pfam" id="PF01393">
    <property type="entry name" value="Chromo_shadow"/>
    <property type="match status" value="1"/>
</dbReference>
<evidence type="ECO:0000256" key="4">
    <source>
        <dbReference type="SAM" id="MobiDB-lite"/>
    </source>
</evidence>
<accession>R9QZE5</accession>
<sequence>MKDSKMGLKNTRKRPYPVFAKKSIKVKRKKEHRQERPTGFDRGLQPSKILGASDISGKLMFLMKWHGCDQPDVVPAAVANVRCPQLVIKFYVERLSWYSDQTDEGIGDSESDQSSEGSGDSESE</sequence>
<dbReference type="InterPro" id="IPR008251">
    <property type="entry name" value="Chromo_shadow_dom"/>
</dbReference>
<dbReference type="SUPFAM" id="SSF54160">
    <property type="entry name" value="Chromo domain-like"/>
    <property type="match status" value="1"/>
</dbReference>
<dbReference type="EMBL" id="KC660090">
    <property type="protein sequence ID" value="AGG11728.1"/>
    <property type="molecule type" value="Genomic_DNA"/>
</dbReference>
<keyword evidence="2" id="KW-0677">Repeat</keyword>
<evidence type="ECO:0000259" key="5">
    <source>
        <dbReference type="PROSITE" id="PS50013"/>
    </source>
</evidence>
<evidence type="ECO:0000256" key="1">
    <source>
        <dbReference type="ARBA" id="ARBA00004123"/>
    </source>
</evidence>
<reference evidence="6" key="1">
    <citation type="journal article" date="2013" name="Science">
        <title>Stepwise evolution of essential centromere function in a Drosophila neogene.</title>
        <authorList>
            <person name="Ross B.D."/>
            <person name="Rosin L."/>
            <person name="Thomae A.W."/>
            <person name="Hiatt M.A."/>
            <person name="Vermaak D."/>
            <person name="de la Cruz A.F."/>
            <person name="Imhof A."/>
            <person name="Mellone B.G."/>
            <person name="Malik H.S."/>
        </authorList>
    </citation>
    <scope>NUCLEOTIDE SEQUENCE</scope>
</reference>